<dbReference type="HAMAP" id="MF_00238">
    <property type="entry name" value="Cytidyl_kinase_type1"/>
    <property type="match status" value="1"/>
</dbReference>
<evidence type="ECO:0000256" key="2">
    <source>
        <dbReference type="ARBA" id="ARBA00022679"/>
    </source>
</evidence>
<dbReference type="CDD" id="cd02020">
    <property type="entry name" value="CMPK"/>
    <property type="match status" value="1"/>
</dbReference>
<dbReference type="GO" id="GO:0036431">
    <property type="term" value="F:dCMP kinase activity"/>
    <property type="evidence" value="ECO:0007669"/>
    <property type="project" value="InterPro"/>
</dbReference>
<name>A0A4R6DCT6_9MICO</name>
<keyword evidence="8" id="KW-0963">Cytoplasm</keyword>
<dbReference type="Gene3D" id="3.40.50.300">
    <property type="entry name" value="P-loop containing nucleotide triphosphate hydrolases"/>
    <property type="match status" value="1"/>
</dbReference>
<organism evidence="11 12">
    <name type="scientific">Curtobacterium flaccumfaciens</name>
    <dbReference type="NCBI Taxonomy" id="2035"/>
    <lineage>
        <taxon>Bacteria</taxon>
        <taxon>Bacillati</taxon>
        <taxon>Actinomycetota</taxon>
        <taxon>Actinomycetes</taxon>
        <taxon>Micrococcales</taxon>
        <taxon>Microbacteriaceae</taxon>
        <taxon>Curtobacterium</taxon>
    </lineage>
</organism>
<dbReference type="EC" id="2.7.4.25" evidence="8"/>
<evidence type="ECO:0000256" key="7">
    <source>
        <dbReference type="ARBA" id="ARBA00048478"/>
    </source>
</evidence>
<keyword evidence="5 8" id="KW-0067">ATP-binding</keyword>
<comment type="similarity">
    <text evidence="1 8">Belongs to the cytidylate kinase family. Type 1 subfamily.</text>
</comment>
<evidence type="ECO:0000256" key="4">
    <source>
        <dbReference type="ARBA" id="ARBA00022777"/>
    </source>
</evidence>
<comment type="caution">
    <text evidence="11">The sequence shown here is derived from an EMBL/GenBank/DDBJ whole genome shotgun (WGS) entry which is preliminary data.</text>
</comment>
<protein>
    <recommendedName>
        <fullName evidence="8">Cytidylate kinase</fullName>
        <shortName evidence="8">CK</shortName>
        <ecNumber evidence="8">2.7.4.25</ecNumber>
    </recommendedName>
    <alternativeName>
        <fullName evidence="8">Cytidine monophosphate kinase</fullName>
        <shortName evidence="8">CMP kinase</shortName>
    </alternativeName>
</protein>
<evidence type="ECO:0000256" key="9">
    <source>
        <dbReference type="SAM" id="MobiDB-lite"/>
    </source>
</evidence>
<feature type="compositionally biased region" description="Low complexity" evidence="9">
    <location>
        <begin position="32"/>
        <end position="41"/>
    </location>
</feature>
<dbReference type="InterPro" id="IPR011994">
    <property type="entry name" value="Cytidylate_kinase_dom"/>
</dbReference>
<sequence length="304" mass="30889">MEDRSSMGLNENTDPATTAAAQDSGVTGGPNGPDTGLPTPGDGAGGGADGGPLGGPAGGLGEPGGEPGSTSAPMPAGLADGAYVAKTVIAVDGPAGSGKSSVSRAAARALGFGYQDTGAAYRALAWHALQQRVDLDDPAAVLASWDTFDYAIGTDPDAYFVRVGETDVTDAIRTPDVTAAVAHIAKLPEVRQRLVQLFRTVMRKADAPGIITEGRDITTVVAPDAEVRILLTADESVRMARRAAEVTTQSAAETSAALARRDAADAKVVDFMNAADGVTTLDSTDLDFDQTVQAVVDLARAATH</sequence>
<evidence type="ECO:0000313" key="11">
    <source>
        <dbReference type="EMBL" id="TDN41954.1"/>
    </source>
</evidence>
<dbReference type="GO" id="GO:0036430">
    <property type="term" value="F:CMP kinase activity"/>
    <property type="evidence" value="ECO:0007669"/>
    <property type="project" value="RHEA"/>
</dbReference>
<evidence type="ECO:0000256" key="3">
    <source>
        <dbReference type="ARBA" id="ARBA00022741"/>
    </source>
</evidence>
<gene>
    <name evidence="8" type="primary">cmk</name>
    <name evidence="11" type="ORF">EDF64_11434</name>
</gene>
<dbReference type="GO" id="GO:0005737">
    <property type="term" value="C:cytoplasm"/>
    <property type="evidence" value="ECO:0007669"/>
    <property type="project" value="UniProtKB-SubCell"/>
</dbReference>
<evidence type="ECO:0000256" key="1">
    <source>
        <dbReference type="ARBA" id="ARBA00009427"/>
    </source>
</evidence>
<proteinExistence type="inferred from homology"/>
<dbReference type="Proteomes" id="UP000295764">
    <property type="component" value="Unassembled WGS sequence"/>
</dbReference>
<dbReference type="EMBL" id="SNVW01000014">
    <property type="protein sequence ID" value="TDN41954.1"/>
    <property type="molecule type" value="Genomic_DNA"/>
</dbReference>
<evidence type="ECO:0000259" key="10">
    <source>
        <dbReference type="Pfam" id="PF02224"/>
    </source>
</evidence>
<evidence type="ECO:0000256" key="6">
    <source>
        <dbReference type="ARBA" id="ARBA00047615"/>
    </source>
</evidence>
<comment type="catalytic activity">
    <reaction evidence="7 8">
        <text>CMP + ATP = CDP + ADP</text>
        <dbReference type="Rhea" id="RHEA:11600"/>
        <dbReference type="ChEBI" id="CHEBI:30616"/>
        <dbReference type="ChEBI" id="CHEBI:58069"/>
        <dbReference type="ChEBI" id="CHEBI:60377"/>
        <dbReference type="ChEBI" id="CHEBI:456216"/>
        <dbReference type="EC" id="2.7.4.25"/>
    </reaction>
</comment>
<dbReference type="AlphaFoldDB" id="A0A4R6DCT6"/>
<keyword evidence="2 8" id="KW-0808">Transferase</keyword>
<comment type="catalytic activity">
    <reaction evidence="6 8">
        <text>dCMP + ATP = dCDP + ADP</text>
        <dbReference type="Rhea" id="RHEA:25094"/>
        <dbReference type="ChEBI" id="CHEBI:30616"/>
        <dbReference type="ChEBI" id="CHEBI:57566"/>
        <dbReference type="ChEBI" id="CHEBI:58593"/>
        <dbReference type="ChEBI" id="CHEBI:456216"/>
        <dbReference type="EC" id="2.7.4.25"/>
    </reaction>
</comment>
<evidence type="ECO:0000256" key="8">
    <source>
        <dbReference type="HAMAP-Rule" id="MF_00238"/>
    </source>
</evidence>
<accession>A0A4R6DCT6</accession>
<keyword evidence="3 8" id="KW-0547">Nucleotide-binding</keyword>
<feature type="region of interest" description="Disordered" evidence="9">
    <location>
        <begin position="1"/>
        <end position="75"/>
    </location>
</feature>
<feature type="domain" description="Cytidylate kinase" evidence="10">
    <location>
        <begin position="89"/>
        <end position="299"/>
    </location>
</feature>
<feature type="binding site" evidence="8">
    <location>
        <begin position="93"/>
        <end position="101"/>
    </location>
    <ligand>
        <name>ATP</name>
        <dbReference type="ChEBI" id="CHEBI:30616"/>
    </ligand>
</feature>
<dbReference type="GO" id="GO:0005524">
    <property type="term" value="F:ATP binding"/>
    <property type="evidence" value="ECO:0007669"/>
    <property type="project" value="UniProtKB-UniRule"/>
</dbReference>
<dbReference type="SUPFAM" id="SSF52540">
    <property type="entry name" value="P-loop containing nucleoside triphosphate hydrolases"/>
    <property type="match status" value="1"/>
</dbReference>
<feature type="compositionally biased region" description="Gly residues" evidence="9">
    <location>
        <begin position="42"/>
        <end position="67"/>
    </location>
</feature>
<dbReference type="InterPro" id="IPR003136">
    <property type="entry name" value="Cytidylate_kin"/>
</dbReference>
<dbReference type="Pfam" id="PF02224">
    <property type="entry name" value="Cytidylate_kin"/>
    <property type="match status" value="1"/>
</dbReference>
<reference evidence="11 12" key="1">
    <citation type="submission" date="2019-03" db="EMBL/GenBank/DDBJ databases">
        <title>Genomic analyses of the natural microbiome of Caenorhabditis elegans.</title>
        <authorList>
            <person name="Samuel B."/>
        </authorList>
    </citation>
    <scope>NUCLEOTIDE SEQUENCE [LARGE SCALE GENOMIC DNA]</scope>
    <source>
        <strain evidence="11 12">JUb65</strain>
    </source>
</reference>
<feature type="compositionally biased region" description="Polar residues" evidence="9">
    <location>
        <begin position="7"/>
        <end position="25"/>
    </location>
</feature>
<comment type="subcellular location">
    <subcellularLocation>
        <location evidence="8">Cytoplasm</location>
    </subcellularLocation>
</comment>
<evidence type="ECO:0000256" key="5">
    <source>
        <dbReference type="ARBA" id="ARBA00022840"/>
    </source>
</evidence>
<keyword evidence="4 8" id="KW-0418">Kinase</keyword>
<evidence type="ECO:0000313" key="12">
    <source>
        <dbReference type="Proteomes" id="UP000295764"/>
    </source>
</evidence>
<dbReference type="STRING" id="2035.RU06_06295"/>
<dbReference type="InterPro" id="IPR027417">
    <property type="entry name" value="P-loop_NTPase"/>
</dbReference>
<dbReference type="GO" id="GO:0006220">
    <property type="term" value="P:pyrimidine nucleotide metabolic process"/>
    <property type="evidence" value="ECO:0007669"/>
    <property type="project" value="UniProtKB-UniRule"/>
</dbReference>
<dbReference type="NCBIfam" id="TIGR00017">
    <property type="entry name" value="cmk"/>
    <property type="match status" value="1"/>
</dbReference>